<dbReference type="Gene3D" id="6.10.320.10">
    <property type="match status" value="1"/>
</dbReference>
<name>F0EY46_9NEIS</name>
<dbReference type="Pfam" id="PF20935">
    <property type="entry name" value="DUF6847"/>
    <property type="match status" value="1"/>
</dbReference>
<dbReference type="InterPro" id="IPR047741">
    <property type="entry name" value="DIP1984-like"/>
</dbReference>
<organism evidence="1 2">
    <name type="scientific">Kingella denitrificans ATCC 33394</name>
    <dbReference type="NCBI Taxonomy" id="888741"/>
    <lineage>
        <taxon>Bacteria</taxon>
        <taxon>Pseudomonadati</taxon>
        <taxon>Pseudomonadota</taxon>
        <taxon>Betaproteobacteria</taxon>
        <taxon>Neisseriales</taxon>
        <taxon>Neisseriaceae</taxon>
        <taxon>Kingella</taxon>
    </lineage>
</organism>
<dbReference type="EMBL" id="AEWV01000014">
    <property type="protein sequence ID" value="EGC17776.1"/>
    <property type="molecule type" value="Genomic_DNA"/>
</dbReference>
<gene>
    <name evidence="1" type="ORF">HMPREF9098_0754</name>
</gene>
<reference evidence="1 2" key="1">
    <citation type="submission" date="2011-01" db="EMBL/GenBank/DDBJ databases">
        <authorList>
            <person name="Muzny D."/>
            <person name="Qin X."/>
            <person name="Deng J."/>
            <person name="Jiang H."/>
            <person name="Liu Y."/>
            <person name="Qu J."/>
            <person name="Song X.-Z."/>
            <person name="Zhang L."/>
            <person name="Thornton R."/>
            <person name="Coyle M."/>
            <person name="Francisco L."/>
            <person name="Jackson L."/>
            <person name="Javaid M."/>
            <person name="Korchina V."/>
            <person name="Kovar C."/>
            <person name="Mata R."/>
            <person name="Mathew T."/>
            <person name="Ngo R."/>
            <person name="Nguyen L."/>
            <person name="Nguyen N."/>
            <person name="Okwuonu G."/>
            <person name="Ongeri F."/>
            <person name="Pham C."/>
            <person name="Simmons D."/>
            <person name="Wilczek-Boney K."/>
            <person name="Hale W."/>
            <person name="Jakkamsetti A."/>
            <person name="Pham P."/>
            <person name="Ruth R."/>
            <person name="San Lucas F."/>
            <person name="Warren J."/>
            <person name="Zhang J."/>
            <person name="Zhao Z."/>
            <person name="Zhou C."/>
            <person name="Zhu D."/>
            <person name="Lee S."/>
            <person name="Bess C."/>
            <person name="Blankenburg K."/>
            <person name="Forbes L."/>
            <person name="Fu Q."/>
            <person name="Gubbala S."/>
            <person name="Hirani K."/>
            <person name="Jayaseelan J.C."/>
            <person name="Lara F."/>
            <person name="Munidasa M."/>
            <person name="Palculict T."/>
            <person name="Patil S."/>
            <person name="Pu L.-L."/>
            <person name="Saada N."/>
            <person name="Tang L."/>
            <person name="Weissenberger G."/>
            <person name="Zhu Y."/>
            <person name="Hemphill L."/>
            <person name="Shang Y."/>
            <person name="Youmans B."/>
            <person name="Ayvaz T."/>
            <person name="Ross M."/>
            <person name="Santibanez J."/>
            <person name="Aqrawi P."/>
            <person name="Gross S."/>
            <person name="Joshi V."/>
            <person name="Fowler G."/>
            <person name="Nazareth L."/>
            <person name="Reid J."/>
            <person name="Worley K."/>
            <person name="Petrosino J."/>
            <person name="Highlander S."/>
            <person name="Gibbs R."/>
        </authorList>
    </citation>
    <scope>NUCLEOTIDE SEQUENCE [LARGE SCALE GENOMIC DNA]</scope>
    <source>
        <strain evidence="1 2">ATCC 33394</strain>
    </source>
</reference>
<accession>F0EY46</accession>
<dbReference type="AlphaFoldDB" id="F0EY46"/>
<dbReference type="NCBIfam" id="NF038048">
    <property type="entry name" value="DIP1984_fam"/>
    <property type="match status" value="1"/>
</dbReference>
<proteinExistence type="predicted"/>
<evidence type="ECO:0000313" key="2">
    <source>
        <dbReference type="Proteomes" id="UP000004088"/>
    </source>
</evidence>
<dbReference type="Proteomes" id="UP000004088">
    <property type="component" value="Unassembled WGS sequence"/>
</dbReference>
<comment type="caution">
    <text evidence="1">The sequence shown here is derived from an EMBL/GenBank/DDBJ whole genome shotgun (WGS) entry which is preliminary data.</text>
</comment>
<dbReference type="CDD" id="cd12208">
    <property type="entry name" value="DIP1984-like"/>
    <property type="match status" value="1"/>
</dbReference>
<sequence length="150" mass="16922">MKLAEALIERADLQRHLAQLQTRLLQNAQYQEGESPAEEPATLLEEYRRANEALHRLIVQINLANQRAVLADGTGMVAALAERERLKAEHAVLTKLADAATPEQSRYSRSEIKMLAAVDIKELRRRADDTAKACRLLDIQIQQANWAEDL</sequence>
<dbReference type="HOGENOM" id="CLU_119822_0_0_4"/>
<keyword evidence="2" id="KW-1185">Reference proteome</keyword>
<dbReference type="RefSeq" id="WP_003782011.1">
    <property type="nucleotide sequence ID" value="NZ_GL870929.1"/>
</dbReference>
<protein>
    <recommendedName>
        <fullName evidence="3">Septicolysin</fullName>
    </recommendedName>
</protein>
<evidence type="ECO:0000313" key="1">
    <source>
        <dbReference type="EMBL" id="EGC17776.1"/>
    </source>
</evidence>
<evidence type="ECO:0008006" key="3">
    <source>
        <dbReference type="Google" id="ProtNLM"/>
    </source>
</evidence>